<dbReference type="KEGG" id="dli:dnl_38290"/>
<name>A0A975GHK0_9BACT</name>
<evidence type="ECO:0000313" key="5">
    <source>
        <dbReference type="Proteomes" id="UP000663720"/>
    </source>
</evidence>
<evidence type="ECO:0000259" key="1">
    <source>
        <dbReference type="Pfam" id="PF10263"/>
    </source>
</evidence>
<dbReference type="RefSeq" id="WP_207687518.1">
    <property type="nucleotide sequence ID" value="NZ_CP061799.1"/>
</dbReference>
<gene>
    <name evidence="4" type="ORF">dnl_38290</name>
</gene>
<dbReference type="GO" id="GO:0006950">
    <property type="term" value="P:response to stress"/>
    <property type="evidence" value="ECO:0007669"/>
    <property type="project" value="UniProtKB-ARBA"/>
</dbReference>
<dbReference type="Pfam" id="PF23771">
    <property type="entry name" value="DUF7168"/>
    <property type="match status" value="1"/>
</dbReference>
<sequence>MNKIKIQEQLEQRLIYGLSCEWEQALWVLSKFHRQLLKKPVFSLKNMENRIGCWSAEKREISLSRDFVLNHSWDDVVEVLKHEIAHQFTHEVLKAKNEKPHGPSFQKACQLLRANPKASGSFQPLSQRVYNEIPNQEDRILLKVKKLMALAQSKNQHEAEAAMLKAHELITRHNIDLLNQKINQNYVSVFIGKPALRHFREEYVLNRLIQDFYFVQGVWVSAFVKDKGKMGRVMEISGTKQNIQIAAYVHDYIKHYIDFQWELYNKDKKLNRYRKTDFATGIINGFSSKLESQEKQRIKADAKRALVKIKDPGLKNYMDYQYPYITSFRKNRLQQDQNVLDDGISIGRKLVIAKGISETGERGKFLPEK</sequence>
<feature type="domain" description="DUF2786" evidence="2">
    <location>
        <begin position="139"/>
        <end position="176"/>
    </location>
</feature>
<accession>A0A975GHK0</accession>
<organism evidence="4 5">
    <name type="scientific">Desulfonema limicola</name>
    <dbReference type="NCBI Taxonomy" id="45656"/>
    <lineage>
        <taxon>Bacteria</taxon>
        <taxon>Pseudomonadati</taxon>
        <taxon>Thermodesulfobacteriota</taxon>
        <taxon>Desulfobacteria</taxon>
        <taxon>Desulfobacterales</taxon>
        <taxon>Desulfococcaceae</taxon>
        <taxon>Desulfonema</taxon>
    </lineage>
</organism>
<dbReference type="InterPro" id="IPR024498">
    <property type="entry name" value="DUF2786"/>
</dbReference>
<evidence type="ECO:0000313" key="4">
    <source>
        <dbReference type="EMBL" id="QTA81492.1"/>
    </source>
</evidence>
<dbReference type="Pfam" id="PF10263">
    <property type="entry name" value="SprT-like"/>
    <property type="match status" value="1"/>
</dbReference>
<dbReference type="InterPro" id="IPR055592">
    <property type="entry name" value="DUF7168"/>
</dbReference>
<evidence type="ECO:0000259" key="2">
    <source>
        <dbReference type="Pfam" id="PF10979"/>
    </source>
</evidence>
<feature type="domain" description="DUF7168" evidence="3">
    <location>
        <begin position="197"/>
        <end position="310"/>
    </location>
</feature>
<reference evidence="4" key="1">
    <citation type="journal article" date="2021" name="Microb. Physiol.">
        <title>Proteogenomic Insights into the Physiology of Marine, Sulfate-Reducing, Filamentous Desulfonema limicola and Desulfonema magnum.</title>
        <authorList>
            <person name="Schnaars V."/>
            <person name="Wohlbrand L."/>
            <person name="Scheve S."/>
            <person name="Hinrichs C."/>
            <person name="Reinhardt R."/>
            <person name="Rabus R."/>
        </authorList>
    </citation>
    <scope>NUCLEOTIDE SEQUENCE</scope>
    <source>
        <strain evidence="4">5ac10</strain>
    </source>
</reference>
<dbReference type="AlphaFoldDB" id="A0A975GHK0"/>
<dbReference type="Pfam" id="PF10979">
    <property type="entry name" value="DUF2786"/>
    <property type="match status" value="1"/>
</dbReference>
<dbReference type="EMBL" id="CP061799">
    <property type="protein sequence ID" value="QTA81492.1"/>
    <property type="molecule type" value="Genomic_DNA"/>
</dbReference>
<evidence type="ECO:0000259" key="3">
    <source>
        <dbReference type="Pfam" id="PF23771"/>
    </source>
</evidence>
<dbReference type="Proteomes" id="UP000663720">
    <property type="component" value="Chromosome"/>
</dbReference>
<protein>
    <submittedName>
        <fullName evidence="4">SprT-like domain-containing protein, DUF2786</fullName>
    </submittedName>
</protein>
<dbReference type="InterPro" id="IPR006640">
    <property type="entry name" value="SprT-like_domain"/>
</dbReference>
<proteinExistence type="predicted"/>
<feature type="domain" description="SprT-like" evidence="1">
    <location>
        <begin position="43"/>
        <end position="113"/>
    </location>
</feature>
<keyword evidence="5" id="KW-1185">Reference proteome</keyword>